<gene>
    <name evidence="3" type="ORF">AK37_22662</name>
</gene>
<dbReference type="AlphaFoldDB" id="H0JXQ1"/>
<protein>
    <recommendedName>
        <fullName evidence="2">Peptidase C51 domain-containing protein</fullName>
    </recommendedName>
</protein>
<dbReference type="InterPro" id="IPR007921">
    <property type="entry name" value="CHAP_dom"/>
</dbReference>
<accession>H0JXQ1</accession>
<name>H0JXQ1_9NOCA</name>
<proteinExistence type="predicted"/>
<keyword evidence="1" id="KW-1133">Transmembrane helix</keyword>
<dbReference type="RefSeq" id="WP_006554422.1">
    <property type="nucleotide sequence ID" value="NZ_AHBW01000062.1"/>
</dbReference>
<evidence type="ECO:0000256" key="1">
    <source>
        <dbReference type="SAM" id="Phobius"/>
    </source>
</evidence>
<dbReference type="EMBL" id="AHBW01000062">
    <property type="protein sequence ID" value="EHK80735.1"/>
    <property type="molecule type" value="Genomic_DNA"/>
</dbReference>
<dbReference type="Proteomes" id="UP000005064">
    <property type="component" value="Unassembled WGS sequence"/>
</dbReference>
<evidence type="ECO:0000259" key="2">
    <source>
        <dbReference type="Pfam" id="PF05257"/>
    </source>
</evidence>
<keyword evidence="1" id="KW-0812">Transmembrane</keyword>
<evidence type="ECO:0000313" key="3">
    <source>
        <dbReference type="EMBL" id="EHK80735.1"/>
    </source>
</evidence>
<evidence type="ECO:0000313" key="4">
    <source>
        <dbReference type="Proteomes" id="UP000005064"/>
    </source>
</evidence>
<feature type="transmembrane region" description="Helical" evidence="1">
    <location>
        <begin position="12"/>
        <end position="35"/>
    </location>
</feature>
<reference evidence="3 4" key="1">
    <citation type="submission" date="2011-12" db="EMBL/GenBank/DDBJ databases">
        <authorList>
            <person name="Kriszt B."/>
            <person name="Tancsics A."/>
            <person name="Cserhati M."/>
            <person name="Toth A."/>
            <person name="Nagy I."/>
            <person name="Horvath B."/>
            <person name="Tamura T."/>
            <person name="Kukolya J."/>
            <person name="Szoboszlay S."/>
        </authorList>
    </citation>
    <scope>NUCLEOTIDE SEQUENCE [LARGE SCALE GENOMIC DNA]</scope>
    <source>
        <strain evidence="3 4">AK37</strain>
    </source>
</reference>
<organism evidence="3 4">
    <name type="scientific">Rhodococcus pyridinivorans AK37</name>
    <dbReference type="NCBI Taxonomy" id="1114960"/>
    <lineage>
        <taxon>Bacteria</taxon>
        <taxon>Bacillati</taxon>
        <taxon>Actinomycetota</taxon>
        <taxon>Actinomycetes</taxon>
        <taxon>Mycobacteriales</taxon>
        <taxon>Nocardiaceae</taxon>
        <taxon>Rhodococcus</taxon>
    </lineage>
</organism>
<keyword evidence="1" id="KW-0472">Membrane</keyword>
<dbReference type="Pfam" id="PF05257">
    <property type="entry name" value="CHAP"/>
    <property type="match status" value="1"/>
</dbReference>
<comment type="caution">
    <text evidence="3">The sequence shown here is derived from an EMBL/GenBank/DDBJ whole genome shotgun (WGS) entry which is preliminary data.</text>
</comment>
<feature type="domain" description="Peptidase C51" evidence="2">
    <location>
        <begin position="84"/>
        <end position="175"/>
    </location>
</feature>
<dbReference type="PATRIC" id="fig|1114960.4.peg.4617"/>
<sequence length="201" mass="22167">MTGETPRRRRRPVAAVLTVAVAVLAVLAVLVWWILPDRLFPWDSAAFPEIDTSALSPAQVRIVELLEEQHEAQNPGTFYSEGVREPWCADFVSWIMREAGVPLSNPHSGHWRIPGVFTLGEFYEQADRYEPAGTGYRPEVGDVVLYHNRIGVGQREHTNIVVAVDGDSAITVGGNEMGRIRVHELDVTGDDAVVGFGRLPG</sequence>